<evidence type="ECO:0000313" key="2">
    <source>
        <dbReference type="Proteomes" id="UP000887560"/>
    </source>
</evidence>
<accession>A0A915NCX7</accession>
<feature type="compositionally biased region" description="Basic and acidic residues" evidence="1">
    <location>
        <begin position="70"/>
        <end position="88"/>
    </location>
</feature>
<reference evidence="3" key="1">
    <citation type="submission" date="2022-11" db="UniProtKB">
        <authorList>
            <consortium name="WormBaseParasite"/>
        </authorList>
    </citation>
    <scope>IDENTIFICATION</scope>
</reference>
<dbReference type="InterPro" id="IPR024855">
    <property type="entry name" value="UNC79"/>
</dbReference>
<dbReference type="Proteomes" id="UP000887560">
    <property type="component" value="Unplaced"/>
</dbReference>
<keyword evidence="2" id="KW-1185">Reference proteome</keyword>
<evidence type="ECO:0000256" key="1">
    <source>
        <dbReference type="SAM" id="MobiDB-lite"/>
    </source>
</evidence>
<dbReference type="PANTHER" id="PTHR21696:SF2">
    <property type="entry name" value="PROTEIN UNC-79 HOMOLOG"/>
    <property type="match status" value="1"/>
</dbReference>
<dbReference type="WBParaSite" id="scf7180000417183.g1008">
    <property type="protein sequence ID" value="scf7180000417183.g1008"/>
    <property type="gene ID" value="scf7180000417183.g1008"/>
</dbReference>
<dbReference type="AlphaFoldDB" id="A0A915NCX7"/>
<evidence type="ECO:0000313" key="3">
    <source>
        <dbReference type="WBParaSite" id="scf7180000417183.g1008"/>
    </source>
</evidence>
<organism evidence="2 3">
    <name type="scientific">Meloidogyne floridensis</name>
    <dbReference type="NCBI Taxonomy" id="298350"/>
    <lineage>
        <taxon>Eukaryota</taxon>
        <taxon>Metazoa</taxon>
        <taxon>Ecdysozoa</taxon>
        <taxon>Nematoda</taxon>
        <taxon>Chromadorea</taxon>
        <taxon>Rhabditida</taxon>
        <taxon>Tylenchina</taxon>
        <taxon>Tylenchomorpha</taxon>
        <taxon>Tylenchoidea</taxon>
        <taxon>Meloidogynidae</taxon>
        <taxon>Meloidogyninae</taxon>
        <taxon>Meloidogyne</taxon>
    </lineage>
</organism>
<feature type="compositionally biased region" description="Basic residues" evidence="1">
    <location>
        <begin position="103"/>
        <end position="129"/>
    </location>
</feature>
<proteinExistence type="predicted"/>
<protein>
    <submittedName>
        <fullName evidence="3">Uncoordinated protein 79</fullName>
    </submittedName>
</protein>
<dbReference type="PANTHER" id="PTHR21696">
    <property type="entry name" value="PROTEIN UNC-79 HOMOLOG"/>
    <property type="match status" value="1"/>
</dbReference>
<name>A0A915NCX7_9BILA</name>
<feature type="region of interest" description="Disordered" evidence="1">
    <location>
        <begin position="57"/>
        <end position="130"/>
    </location>
</feature>
<sequence>LNNDLPSTKIVDGSTEPLKEKKFASVDEVETLKEHNGSGASSIKTSMQHRPESLKIMAMREQGGGSTSDISRKESNKTKGSEFAKTLDTRPPVIALHPPSGIRRSKRRPHSQKHQSSVRKNQKTNKPTKRGADFTRLTCSYCGARLESFDEETLSLCCVALCTFLQRVPSLAAPLLQRTLLCAARFIDIPQFPWHESNIFVPGNAKSAAKQLIRIILHQLSGSGIALQLFNLHIQADELYSFWSKIALSLVDFTELNPVAFLQNLLEDIADGWPIKVTRILHNLATYIQYVPTEALSNWAAVVALIDGLYRRMHTQLISEATSNLAAVSNAAQSVQNQLINNQQKQFRSELAILIMSRVLRVQGLATIKGAVQAIEAFAKWLVEMLHKCPVELCDLLVDFLENILANSNFRLAVCTACNRGMIRERDKQILTRSVVAELLSALKFKCELAEENYLTIVRMVLQDFGEPLGDDWINTPTNSGGENEEVNENQNNRKFSSFSYRKNNSQQQQTDQFNTGAAEAIRPHVPELLEFISDMHVLAKLKKQSASNSDRVGGDLKAGLAEVVALEMSRPSVRDSRTVMRFIPWLYSPPSLAQALPGQFSESVANVRVLAWILLGSLHARGVNGFSSNFQQISQQQQTNINQNICLPVPIACSSQMADYINFVLAGFADQSKQSVVHMSALFHAFHLCQLWTIYCEQTATSSRSEEMVAKTMQQLLDFWARVTPAILQLLAHSKVLADMVNLHFVNTLQALQQFNSAVLCQLYPMWEPVLTVPLENAQMRSWLSKVRYKISQIELQTSASSPFYNV</sequence>